<dbReference type="AlphaFoldDB" id="A0A6N6VTN6"/>
<comment type="caution">
    <text evidence="1">The sequence shown here is derived from an EMBL/GenBank/DDBJ whole genome shotgun (WGS) entry which is preliminary data.</text>
</comment>
<dbReference type="Proteomes" id="UP000437748">
    <property type="component" value="Unassembled WGS sequence"/>
</dbReference>
<gene>
    <name evidence="1" type="ORF">GCL60_05365</name>
</gene>
<protein>
    <submittedName>
        <fullName evidence="1">Transporter substrate-binding domain-containing protein</fullName>
    </submittedName>
</protein>
<dbReference type="EMBL" id="WFLM01000002">
    <property type="protein sequence ID" value="KAB8039690.1"/>
    <property type="molecule type" value="Genomic_DNA"/>
</dbReference>
<reference evidence="1 2" key="1">
    <citation type="submission" date="2019-10" db="EMBL/GenBank/DDBJ databases">
        <title>New species of Slilvanegrellaceae.</title>
        <authorList>
            <person name="Pitt A."/>
            <person name="Hahn M.W."/>
        </authorList>
    </citation>
    <scope>NUCLEOTIDE SEQUENCE [LARGE SCALE GENOMIC DNA]</scope>
    <source>
        <strain evidence="1 2">SP-Ram-0.45-NSY-1</strain>
    </source>
</reference>
<dbReference type="OrthoDB" id="6193186at2"/>
<organism evidence="1 2">
    <name type="scientific">Silvanigrella paludirubra</name>
    <dbReference type="NCBI Taxonomy" id="2499159"/>
    <lineage>
        <taxon>Bacteria</taxon>
        <taxon>Pseudomonadati</taxon>
        <taxon>Bdellovibrionota</taxon>
        <taxon>Oligoflexia</taxon>
        <taxon>Silvanigrellales</taxon>
        <taxon>Silvanigrellaceae</taxon>
        <taxon>Silvanigrella</taxon>
    </lineage>
</organism>
<proteinExistence type="predicted"/>
<accession>A0A6N6VTN6</accession>
<dbReference type="RefSeq" id="WP_153419094.1">
    <property type="nucleotide sequence ID" value="NZ_WFLM01000002.1"/>
</dbReference>
<dbReference type="SUPFAM" id="SSF53850">
    <property type="entry name" value="Periplasmic binding protein-like II"/>
    <property type="match status" value="1"/>
</dbReference>
<evidence type="ECO:0000313" key="1">
    <source>
        <dbReference type="EMBL" id="KAB8039690.1"/>
    </source>
</evidence>
<keyword evidence="2" id="KW-1185">Reference proteome</keyword>
<evidence type="ECO:0000313" key="2">
    <source>
        <dbReference type="Proteomes" id="UP000437748"/>
    </source>
</evidence>
<name>A0A6N6VTN6_9BACT</name>
<sequence length="272" mass="31447">MFIRNYYFKFIKLFILLGLLNNFESYSKELLFCHDEIESFPWFEQNGNGLNTVEMNLVDEKLEDIEIKQQSLPWLSCLRELKQNKIDGVFAASYSPERLEIGVYPGIPLGAKDGIPDESKRMHISEYALYKKKGSQIKWDGSKISGAKRVGAQSGFSILTLLKKQKEQKNIEFIDESEQSSNALIYHIAKGNLDAVAMLSLQADKIIKLNKDFSNIEKIEPALEKKAYYLILSHKLVKEDPELANKIWKTLQEVRNSTEYKAKVKEIFKKYF</sequence>
<dbReference type="Gene3D" id="3.40.190.10">
    <property type="entry name" value="Periplasmic binding protein-like II"/>
    <property type="match status" value="2"/>
</dbReference>